<comment type="caution">
    <text evidence="2">The sequence shown here is derived from an EMBL/GenBank/DDBJ whole genome shotgun (WGS) entry which is preliminary data.</text>
</comment>
<protein>
    <submittedName>
        <fullName evidence="2">Uncharacterized protein</fullName>
    </submittedName>
</protein>
<feature type="compositionally biased region" description="Basic and acidic residues" evidence="1">
    <location>
        <begin position="62"/>
        <end position="72"/>
    </location>
</feature>
<feature type="region of interest" description="Disordered" evidence="1">
    <location>
        <begin position="56"/>
        <end position="80"/>
    </location>
</feature>
<reference evidence="2" key="1">
    <citation type="submission" date="2021-02" db="EMBL/GenBank/DDBJ databases">
        <authorList>
            <person name="Nowell W R."/>
        </authorList>
    </citation>
    <scope>NUCLEOTIDE SEQUENCE</scope>
</reference>
<evidence type="ECO:0000256" key="1">
    <source>
        <dbReference type="SAM" id="MobiDB-lite"/>
    </source>
</evidence>
<dbReference type="AlphaFoldDB" id="A0A818RYS5"/>
<feature type="region of interest" description="Disordered" evidence="1">
    <location>
        <begin position="122"/>
        <end position="176"/>
    </location>
</feature>
<evidence type="ECO:0000313" key="2">
    <source>
        <dbReference type="EMBL" id="CAF3660792.1"/>
    </source>
</evidence>
<evidence type="ECO:0000313" key="3">
    <source>
        <dbReference type="Proteomes" id="UP000663865"/>
    </source>
</evidence>
<organism evidence="2 3">
    <name type="scientific">Rotaria socialis</name>
    <dbReference type="NCBI Taxonomy" id="392032"/>
    <lineage>
        <taxon>Eukaryota</taxon>
        <taxon>Metazoa</taxon>
        <taxon>Spiralia</taxon>
        <taxon>Gnathifera</taxon>
        <taxon>Rotifera</taxon>
        <taxon>Eurotatoria</taxon>
        <taxon>Bdelloidea</taxon>
        <taxon>Philodinida</taxon>
        <taxon>Philodinidae</taxon>
        <taxon>Rotaria</taxon>
    </lineage>
</organism>
<accession>A0A818RYS5</accession>
<dbReference type="EMBL" id="CAJNYV010004242">
    <property type="protein sequence ID" value="CAF3660792.1"/>
    <property type="molecule type" value="Genomic_DNA"/>
</dbReference>
<gene>
    <name evidence="2" type="ORF">KIK155_LOCUS24031</name>
</gene>
<dbReference type="Proteomes" id="UP000663865">
    <property type="component" value="Unassembled WGS sequence"/>
</dbReference>
<name>A0A818RYS5_9BILA</name>
<proteinExistence type="predicted"/>
<sequence>MSSYFFQRIKNLPTTANNSNSNDSRLMSNAKTTIKTEVTPSVSDDELLTSALQFEQTPQYKQAEEHARRAREPQINNTDIRTFFKQPNSPIANISSSSLLKSLNTSASTSDIIPVTNDRLKQELHTSKSSSKKRPANDSSDDDIIPLELPSSSIVRPPVKKLPNSKPDFHSFAPPNQSVNARTKAILTTLRSKRARGEQVPMTQIVAEEQLRIREQLMRKPKPPIISNEKTTSQEKKTITAVKRKLNELESPVPKKIRTSDKTPKNAFERLVHDVTETMVRVTLTNAITTDTTTVSSSLASSRSALNLTTAQSSSSISSTLSLQSISTNMKEKSSKRTKMNTYDDYLIYILKWPVSLVDELEPEAGILYKDFLGENVYPVPLLELYSSFDEYEEITLPWLFEETFEEVNKN</sequence>